<accession>B9XDE0</accession>
<reference evidence="1 2" key="1">
    <citation type="journal article" date="2011" name="J. Bacteriol.">
        <title>Genome sequence of 'Pedosphaera parvula' Ellin514, an aerobic Verrucomicrobial isolate from pasture soil.</title>
        <authorList>
            <person name="Kant R."/>
            <person name="van Passel M.W."/>
            <person name="Sangwan P."/>
            <person name="Palva A."/>
            <person name="Lucas S."/>
            <person name="Copeland A."/>
            <person name="Lapidus A."/>
            <person name="Glavina Del Rio T."/>
            <person name="Dalin E."/>
            <person name="Tice H."/>
            <person name="Bruce D."/>
            <person name="Goodwin L."/>
            <person name="Pitluck S."/>
            <person name="Chertkov O."/>
            <person name="Larimer F.W."/>
            <person name="Land M.L."/>
            <person name="Hauser L."/>
            <person name="Brettin T.S."/>
            <person name="Detter J.C."/>
            <person name="Han S."/>
            <person name="de Vos W.M."/>
            <person name="Janssen P.H."/>
            <person name="Smidt H."/>
        </authorList>
    </citation>
    <scope>NUCLEOTIDE SEQUENCE [LARGE SCALE GENOMIC DNA]</scope>
    <source>
        <strain evidence="1 2">Ellin514</strain>
    </source>
</reference>
<protein>
    <submittedName>
        <fullName evidence="1">Uncharacterized protein</fullName>
    </submittedName>
</protein>
<organism evidence="1 2">
    <name type="scientific">Pedosphaera parvula (strain Ellin514)</name>
    <dbReference type="NCBI Taxonomy" id="320771"/>
    <lineage>
        <taxon>Bacteria</taxon>
        <taxon>Pseudomonadati</taxon>
        <taxon>Verrucomicrobiota</taxon>
        <taxon>Pedosphaerae</taxon>
        <taxon>Pedosphaerales</taxon>
        <taxon>Pedosphaeraceae</taxon>
        <taxon>Pedosphaera</taxon>
    </lineage>
</organism>
<proteinExistence type="predicted"/>
<dbReference type="EMBL" id="ABOX02000006">
    <property type="protein sequence ID" value="EEF62086.1"/>
    <property type="molecule type" value="Genomic_DNA"/>
</dbReference>
<dbReference type="AlphaFoldDB" id="B9XDE0"/>
<evidence type="ECO:0000313" key="1">
    <source>
        <dbReference type="EMBL" id="EEF62086.1"/>
    </source>
</evidence>
<dbReference type="STRING" id="320771.Cflav_PD6361"/>
<keyword evidence="2" id="KW-1185">Reference proteome</keyword>
<gene>
    <name evidence="1" type="ORF">Cflav_PD6361</name>
</gene>
<evidence type="ECO:0000313" key="2">
    <source>
        <dbReference type="Proteomes" id="UP000003688"/>
    </source>
</evidence>
<name>B9XDE0_PEDPL</name>
<dbReference type="Proteomes" id="UP000003688">
    <property type="component" value="Unassembled WGS sequence"/>
</dbReference>
<sequence length="80" mass="9316">MELLPEPVREQVNLKILNGTSLRAILAWLRGSGYGQITYMKLWWWYQANYQAWLNRREFSAVFGAESTASSAKHQNKSPR</sequence>
<comment type="caution">
    <text evidence="1">The sequence shown here is derived from an EMBL/GenBank/DDBJ whole genome shotgun (WGS) entry which is preliminary data.</text>
</comment>